<feature type="modified residue" description="Phosphohistidine" evidence="1">
    <location>
        <position position="60"/>
    </location>
</feature>
<dbReference type="Pfam" id="PF01627">
    <property type="entry name" value="Hpt"/>
    <property type="match status" value="1"/>
</dbReference>
<evidence type="ECO:0000259" key="2">
    <source>
        <dbReference type="PROSITE" id="PS50894"/>
    </source>
</evidence>
<sequence length="120" mass="13587">MDRKSNSAIDLEQLNQISEGDIEFEIEVLQVYIEDIMQRIDKIRGEFSSNDLAQVLREAHHIKGASSNVGALQMQALAEQIEKLDLNCDSEKILTILNDMLEKMKDIELFVAEKMAGFSS</sequence>
<evidence type="ECO:0000313" key="3">
    <source>
        <dbReference type="EMBL" id="PZO41099.1"/>
    </source>
</evidence>
<comment type="caution">
    <text evidence="3">The sequence shown here is derived from an EMBL/GenBank/DDBJ whole genome shotgun (WGS) entry which is preliminary data.</text>
</comment>
<dbReference type="Gene3D" id="1.20.120.160">
    <property type="entry name" value="HPT domain"/>
    <property type="match status" value="1"/>
</dbReference>
<dbReference type="PROSITE" id="PS50894">
    <property type="entry name" value="HPT"/>
    <property type="match status" value="1"/>
</dbReference>
<accession>A0A2W4WGP2</accession>
<protein>
    <submittedName>
        <fullName evidence="3">Hpt domain-containing protein</fullName>
    </submittedName>
</protein>
<feature type="domain" description="HPt" evidence="2">
    <location>
        <begin position="21"/>
        <end position="118"/>
    </location>
</feature>
<name>A0A2W4WGP2_9CYAN</name>
<evidence type="ECO:0000313" key="4">
    <source>
        <dbReference type="Proteomes" id="UP000249467"/>
    </source>
</evidence>
<reference evidence="3 4" key="1">
    <citation type="submission" date="2018-04" db="EMBL/GenBank/DDBJ databases">
        <authorList>
            <person name="Go L.Y."/>
            <person name="Mitchell J.A."/>
        </authorList>
    </citation>
    <scope>NUCLEOTIDE SEQUENCE [LARGE SCALE GENOMIC DNA]</scope>
    <source>
        <strain evidence="3">ULC066bin1</strain>
    </source>
</reference>
<evidence type="ECO:0000256" key="1">
    <source>
        <dbReference type="PROSITE-ProRule" id="PRU00110"/>
    </source>
</evidence>
<dbReference type="CDD" id="cd00088">
    <property type="entry name" value="HPT"/>
    <property type="match status" value="1"/>
</dbReference>
<keyword evidence="1" id="KW-0597">Phosphoprotein</keyword>
<organism evidence="3 4">
    <name type="scientific">Pseudanabaena frigida</name>
    <dbReference type="NCBI Taxonomy" id="945775"/>
    <lineage>
        <taxon>Bacteria</taxon>
        <taxon>Bacillati</taxon>
        <taxon>Cyanobacteriota</taxon>
        <taxon>Cyanophyceae</taxon>
        <taxon>Pseudanabaenales</taxon>
        <taxon>Pseudanabaenaceae</taxon>
        <taxon>Pseudanabaena</taxon>
    </lineage>
</organism>
<dbReference type="SMART" id="SM00073">
    <property type="entry name" value="HPT"/>
    <property type="match status" value="1"/>
</dbReference>
<dbReference type="InterPro" id="IPR036641">
    <property type="entry name" value="HPT_dom_sf"/>
</dbReference>
<dbReference type="AlphaFoldDB" id="A0A2W4WGP2"/>
<dbReference type="SUPFAM" id="SSF47226">
    <property type="entry name" value="Histidine-containing phosphotransfer domain, HPT domain"/>
    <property type="match status" value="1"/>
</dbReference>
<dbReference type="Proteomes" id="UP000249467">
    <property type="component" value="Unassembled WGS sequence"/>
</dbReference>
<dbReference type="EMBL" id="QBML01000012">
    <property type="protein sequence ID" value="PZO41099.1"/>
    <property type="molecule type" value="Genomic_DNA"/>
</dbReference>
<proteinExistence type="predicted"/>
<dbReference type="InterPro" id="IPR008207">
    <property type="entry name" value="Sig_transdc_His_kin_Hpt_dom"/>
</dbReference>
<dbReference type="GO" id="GO:0000160">
    <property type="term" value="P:phosphorelay signal transduction system"/>
    <property type="evidence" value="ECO:0007669"/>
    <property type="project" value="InterPro"/>
</dbReference>
<reference evidence="3 4" key="2">
    <citation type="submission" date="2018-06" db="EMBL/GenBank/DDBJ databases">
        <title>Metagenomic assembly of (sub)arctic Cyanobacteria and their associated microbiome from non-axenic cultures.</title>
        <authorList>
            <person name="Baurain D."/>
        </authorList>
    </citation>
    <scope>NUCLEOTIDE SEQUENCE [LARGE SCALE GENOMIC DNA]</scope>
    <source>
        <strain evidence="3">ULC066bin1</strain>
    </source>
</reference>
<gene>
    <name evidence="3" type="ORF">DCF19_10160</name>
</gene>